<organism evidence="1 2">
    <name type="scientific">Polluticaenibacter yanchengensis</name>
    <dbReference type="NCBI Taxonomy" id="3014562"/>
    <lineage>
        <taxon>Bacteria</taxon>
        <taxon>Pseudomonadati</taxon>
        <taxon>Bacteroidota</taxon>
        <taxon>Chitinophagia</taxon>
        <taxon>Chitinophagales</taxon>
        <taxon>Chitinophagaceae</taxon>
        <taxon>Polluticaenibacter</taxon>
    </lineage>
</organism>
<protein>
    <submittedName>
        <fullName evidence="1">Uncharacterized protein</fullName>
    </submittedName>
</protein>
<comment type="caution">
    <text evidence="1">The sequence shown here is derived from an EMBL/GenBank/DDBJ whole genome shotgun (WGS) entry which is preliminary data.</text>
</comment>
<keyword evidence="2" id="KW-1185">Reference proteome</keyword>
<evidence type="ECO:0000313" key="1">
    <source>
        <dbReference type="EMBL" id="MDA3614256.1"/>
    </source>
</evidence>
<dbReference type="Proteomes" id="UP001210231">
    <property type="component" value="Unassembled WGS sequence"/>
</dbReference>
<evidence type="ECO:0000313" key="2">
    <source>
        <dbReference type="Proteomes" id="UP001210231"/>
    </source>
</evidence>
<dbReference type="RefSeq" id="WP_407030584.1">
    <property type="nucleotide sequence ID" value="NZ_JAQGEF010000005.1"/>
</dbReference>
<dbReference type="EMBL" id="JAQGEF010000005">
    <property type="protein sequence ID" value="MDA3614256.1"/>
    <property type="molecule type" value="Genomic_DNA"/>
</dbReference>
<proteinExistence type="predicted"/>
<accession>A0ABT4UHE6</accession>
<name>A0ABT4UHE6_9BACT</name>
<reference evidence="1 2" key="1">
    <citation type="submission" date="2022-12" db="EMBL/GenBank/DDBJ databases">
        <title>Chitinophagaceae gen. sp. nov., a new member of the family Chitinophagaceae, isolated from soil in a chemical factory.</title>
        <authorList>
            <person name="Ke Z."/>
        </authorList>
    </citation>
    <scope>NUCLEOTIDE SEQUENCE [LARGE SCALE GENOMIC DNA]</scope>
    <source>
        <strain evidence="1 2">LY-5</strain>
    </source>
</reference>
<sequence length="61" mass="6604">MTENMWQAFTLVLLNRVSIDERLPECVGGEERAGATTERTAILIRSARSVANPEAAGTNAD</sequence>
<gene>
    <name evidence="1" type="ORF">O3P16_05515</name>
</gene>